<gene>
    <name evidence="1" type="ORF">S01H4_11481</name>
</gene>
<evidence type="ECO:0000313" key="1">
    <source>
        <dbReference type="EMBL" id="GAG55378.1"/>
    </source>
</evidence>
<organism evidence="1">
    <name type="scientific">marine sediment metagenome</name>
    <dbReference type="NCBI Taxonomy" id="412755"/>
    <lineage>
        <taxon>unclassified sequences</taxon>
        <taxon>metagenomes</taxon>
        <taxon>ecological metagenomes</taxon>
    </lineage>
</organism>
<protein>
    <submittedName>
        <fullName evidence="1">Uncharacterized protein</fullName>
    </submittedName>
</protein>
<accession>X0Z4L1</accession>
<reference evidence="1" key="1">
    <citation type="journal article" date="2014" name="Front. Microbiol.">
        <title>High frequency of phylogenetically diverse reductive dehalogenase-homologous genes in deep subseafloor sedimentary metagenomes.</title>
        <authorList>
            <person name="Kawai M."/>
            <person name="Futagami T."/>
            <person name="Toyoda A."/>
            <person name="Takaki Y."/>
            <person name="Nishi S."/>
            <person name="Hori S."/>
            <person name="Arai W."/>
            <person name="Tsubouchi T."/>
            <person name="Morono Y."/>
            <person name="Uchiyama I."/>
            <person name="Ito T."/>
            <person name="Fujiyama A."/>
            <person name="Inagaki F."/>
            <person name="Takami H."/>
        </authorList>
    </citation>
    <scope>NUCLEOTIDE SEQUENCE</scope>
    <source>
        <strain evidence="1">Expedition CK06-06</strain>
    </source>
</reference>
<dbReference type="AlphaFoldDB" id="X0Z4L1"/>
<feature type="non-terminal residue" evidence="1">
    <location>
        <position position="36"/>
    </location>
</feature>
<sequence>METLRKKLYEEKWNYKNRDALIDKLQKESYDIIIIG</sequence>
<comment type="caution">
    <text evidence="1">The sequence shown here is derived from an EMBL/GenBank/DDBJ whole genome shotgun (WGS) entry which is preliminary data.</text>
</comment>
<dbReference type="EMBL" id="BART01004650">
    <property type="protein sequence ID" value="GAG55378.1"/>
    <property type="molecule type" value="Genomic_DNA"/>
</dbReference>
<name>X0Z4L1_9ZZZZ</name>
<proteinExistence type="predicted"/>